<proteinExistence type="predicted"/>
<reference evidence="1" key="1">
    <citation type="journal article" date="2021" name="Microorganisms">
        <title>The Ever-Expanding Pseudomonas Genus: Description of 43 New Species and Partition of the Pseudomonas putida Group.</title>
        <authorList>
            <person name="Girard L."/>
            <person name="Lood C."/>
            <person name="Hofte M."/>
            <person name="Vandamme P."/>
            <person name="Rokni-Zadeh H."/>
            <person name="van Noort V."/>
            <person name="Lavigne R."/>
            <person name="De Mot R."/>
        </authorList>
    </citation>
    <scope>NUCLEOTIDE SEQUENCE</scope>
    <source>
        <strain evidence="1">SWRI132</strain>
    </source>
</reference>
<name>A0ABX8P4Y9_9PSED</name>
<keyword evidence="2" id="KW-1185">Reference proteome</keyword>
<evidence type="ECO:0000313" key="2">
    <source>
        <dbReference type="Proteomes" id="UP000886848"/>
    </source>
</evidence>
<dbReference type="RefSeq" id="WP_068931585.1">
    <property type="nucleotide sequence ID" value="NZ_CP077079.1"/>
</dbReference>
<evidence type="ECO:0000313" key="1">
    <source>
        <dbReference type="EMBL" id="QXH68973.1"/>
    </source>
</evidence>
<gene>
    <name evidence="1" type="ORF">KSS96_08570</name>
</gene>
<protein>
    <submittedName>
        <fullName evidence="1">DUF4435 domain-containing protein</fullName>
    </submittedName>
</protein>
<sequence>MELKYDISEYIAMARMSSKIRVLVEGKDDRGHVLNLLKILAPRLRIKVDIAVDILGECNATRSNNRAKIEGIHLQCKAASTHRKLFFLCDREFRNFTIENEIKDLSVVHEVDGNLSWTLGHSIENYFLSPYMLSEGFRFLSGSGSKDAALRLFNDCFDDSIRKIAAVTLAAKVLNCANYPASIVKWHNVAFEGGVIDLGFRNEPVQDEFMEKFVNIYEGFLVVVDNTDIDICTRLCRGHTAVLLLQRLYAASLYFAGKEEDDDAARYDANLFSNVPESSLSAALSEAWIRKVSEGGKFYPLPLVDSVISVA</sequence>
<dbReference type="EMBL" id="CP077079">
    <property type="protein sequence ID" value="QXH68973.1"/>
    <property type="molecule type" value="Genomic_DNA"/>
</dbReference>
<organism evidence="1 2">
    <name type="scientific">Pseudomonas asgharzadehiana</name>
    <dbReference type="NCBI Taxonomy" id="2842349"/>
    <lineage>
        <taxon>Bacteria</taxon>
        <taxon>Pseudomonadati</taxon>
        <taxon>Pseudomonadota</taxon>
        <taxon>Gammaproteobacteria</taxon>
        <taxon>Pseudomonadales</taxon>
        <taxon>Pseudomonadaceae</taxon>
        <taxon>Pseudomonas</taxon>
    </lineage>
</organism>
<accession>A0ABX8P4Y9</accession>
<dbReference type="Proteomes" id="UP000886848">
    <property type="component" value="Chromosome"/>
</dbReference>